<gene>
    <name evidence="6" type="ORF">OGAPHI_001751</name>
</gene>
<dbReference type="GeneID" id="70233718"/>
<evidence type="ECO:0000313" key="7">
    <source>
        <dbReference type="Proteomes" id="UP000769157"/>
    </source>
</evidence>
<keyword evidence="2" id="KW-0129">CBS domain</keyword>
<dbReference type="InterPro" id="IPR046342">
    <property type="entry name" value="CBS_dom_sf"/>
</dbReference>
<evidence type="ECO:0000256" key="3">
    <source>
        <dbReference type="SAM" id="MobiDB-lite"/>
    </source>
</evidence>
<dbReference type="InterPro" id="IPR000644">
    <property type="entry name" value="CBS_dom"/>
</dbReference>
<proteinExistence type="predicted"/>
<feature type="domain" description="CBS" evidence="5">
    <location>
        <begin position="308"/>
        <end position="364"/>
    </location>
</feature>
<dbReference type="SUPFAM" id="SSF54631">
    <property type="entry name" value="CBS-domain pair"/>
    <property type="match status" value="2"/>
</dbReference>
<dbReference type="SUPFAM" id="SSF54277">
    <property type="entry name" value="CAD &amp; PB1 domains"/>
    <property type="match status" value="1"/>
</dbReference>
<dbReference type="Pfam" id="PF00564">
    <property type="entry name" value="PB1"/>
    <property type="match status" value="1"/>
</dbReference>
<dbReference type="EMBL" id="JAEUBE010000158">
    <property type="protein sequence ID" value="KAH3667997.1"/>
    <property type="molecule type" value="Genomic_DNA"/>
</dbReference>
<keyword evidence="7" id="KW-1185">Reference proteome</keyword>
<dbReference type="PANTHER" id="PTHR48108:SF26">
    <property type="entry name" value="CBS DOMAIN-CONTAINING PROTEIN DDB_G0289609"/>
    <property type="match status" value="1"/>
</dbReference>
<dbReference type="SMART" id="SM00116">
    <property type="entry name" value="CBS"/>
    <property type="match status" value="4"/>
</dbReference>
<dbReference type="Pfam" id="PF00571">
    <property type="entry name" value="CBS"/>
    <property type="match status" value="3"/>
</dbReference>
<keyword evidence="4" id="KW-1133">Transmembrane helix</keyword>
<reference evidence="6" key="2">
    <citation type="submission" date="2021-01" db="EMBL/GenBank/DDBJ databases">
        <authorList>
            <person name="Schikora-Tamarit M.A."/>
        </authorList>
    </citation>
    <scope>NUCLEOTIDE SEQUENCE</scope>
    <source>
        <strain evidence="6">CBS6075</strain>
    </source>
</reference>
<evidence type="ECO:0000259" key="5">
    <source>
        <dbReference type="PROSITE" id="PS51371"/>
    </source>
</evidence>
<dbReference type="Proteomes" id="UP000769157">
    <property type="component" value="Unassembled WGS sequence"/>
</dbReference>
<keyword evidence="4" id="KW-0472">Membrane</keyword>
<feature type="domain" description="CBS" evidence="5">
    <location>
        <begin position="16"/>
        <end position="77"/>
    </location>
</feature>
<keyword evidence="4" id="KW-0812">Transmembrane</keyword>
<dbReference type="CDD" id="cd17782">
    <property type="entry name" value="CBS_pair_MUG70_2"/>
    <property type="match status" value="1"/>
</dbReference>
<feature type="region of interest" description="Disordered" evidence="3">
    <location>
        <begin position="404"/>
        <end position="435"/>
    </location>
</feature>
<evidence type="ECO:0000256" key="1">
    <source>
        <dbReference type="ARBA" id="ARBA00022737"/>
    </source>
</evidence>
<protein>
    <recommendedName>
        <fullName evidence="5">CBS domain-containing protein</fullName>
    </recommendedName>
</protein>
<dbReference type="AlphaFoldDB" id="A0A9P8P9Q9"/>
<feature type="domain" description="CBS" evidence="5">
    <location>
        <begin position="85"/>
        <end position="144"/>
    </location>
</feature>
<comment type="caution">
    <text evidence="6">The sequence shown here is derived from an EMBL/GenBank/DDBJ whole genome shotgun (WGS) entry which is preliminary data.</text>
</comment>
<dbReference type="RefSeq" id="XP_046062411.1">
    <property type="nucleotide sequence ID" value="XM_046202546.1"/>
</dbReference>
<dbReference type="PANTHER" id="PTHR48108">
    <property type="entry name" value="CBS DOMAIN-CONTAINING PROTEIN CBSX2, CHLOROPLASTIC"/>
    <property type="match status" value="1"/>
</dbReference>
<dbReference type="InterPro" id="IPR000270">
    <property type="entry name" value="PB1_dom"/>
</dbReference>
<dbReference type="CDD" id="cd05992">
    <property type="entry name" value="PB1"/>
    <property type="match status" value="1"/>
</dbReference>
<dbReference type="Gene3D" id="3.10.20.90">
    <property type="entry name" value="Phosphatidylinositol 3-kinase Catalytic Subunit, Chain A, domain 1"/>
    <property type="match status" value="1"/>
</dbReference>
<reference evidence="6" key="1">
    <citation type="journal article" date="2021" name="Open Biol.">
        <title>Shared evolutionary footprints suggest mitochondrial oxidative damage underlies multiple complex I losses in fungi.</title>
        <authorList>
            <person name="Schikora-Tamarit M.A."/>
            <person name="Marcet-Houben M."/>
            <person name="Nosek J."/>
            <person name="Gabaldon T."/>
        </authorList>
    </citation>
    <scope>NUCLEOTIDE SEQUENCE</scope>
    <source>
        <strain evidence="6">CBS6075</strain>
    </source>
</reference>
<feature type="domain" description="CBS" evidence="5">
    <location>
        <begin position="236"/>
        <end position="299"/>
    </location>
</feature>
<evidence type="ECO:0000256" key="4">
    <source>
        <dbReference type="SAM" id="Phobius"/>
    </source>
</evidence>
<accession>A0A9P8P9Q9</accession>
<sequence length="609" mass="67476">MSKKGTSSARASVSAITRIADVPIQCLSSCSVLEAARLMNEGRNHCIIVNDPTTGKLCGLVTAKDLAFRVVAEHAASSTLVREIMTPNPFIMSFRASANEALRLMVTNKIRHLPLVDQTGSVVGVLNITKCFYHAMIRLEKMASEAKKLETTFNELREASLELDSNASEFSKYSFIQRTEAEADPQEPSDAFTSNENLMDLGIIRRKQKIVKELKTLIEAMTQPNLKTVIHDRDLDISAPLMIDTKSSVLDAVRLLKEHNVTAVLVCESKTGSAHCDHVIGILTSKDVAFRVLASNSDPKTISVARVMTPKPNFAEETLQIHTALRLMFEGKFLNLPIKDSSGYVTGIVSVLQLTYILLKTLDVSTESSQNLLETDNNSMNSFEDGPAWNRFWGSLDQPLSTIESTEKSSRRSSYHIPRKAALSNSSTNDTPPPSVPYIGPVRNISYDRAGAVVNSFSAASSETAVNNVAVSPEMSNTIEPSFKLKIKEKLGLGLNNKIYKIRVPHSEEKSATELFHGVKYKIYQKVDIDRSVYRLELSYIDEDGDLISVERDEDFENVMESKHAYLVLEVKERYADHGPDLVSWALCAGCLVMGVYIVRKLCFARPSI</sequence>
<name>A0A9P8P9Q9_9ASCO</name>
<organism evidence="6 7">
    <name type="scientific">Ogataea philodendri</name>
    <dbReference type="NCBI Taxonomy" id="1378263"/>
    <lineage>
        <taxon>Eukaryota</taxon>
        <taxon>Fungi</taxon>
        <taxon>Dikarya</taxon>
        <taxon>Ascomycota</taxon>
        <taxon>Saccharomycotina</taxon>
        <taxon>Pichiomycetes</taxon>
        <taxon>Pichiales</taxon>
        <taxon>Pichiaceae</taxon>
        <taxon>Ogataea</taxon>
    </lineage>
</organism>
<dbReference type="InterPro" id="IPR051462">
    <property type="entry name" value="CBS_domain-containing"/>
</dbReference>
<evidence type="ECO:0000313" key="6">
    <source>
        <dbReference type="EMBL" id="KAH3667997.1"/>
    </source>
</evidence>
<dbReference type="Gene3D" id="3.10.580.10">
    <property type="entry name" value="CBS-domain"/>
    <property type="match status" value="2"/>
</dbReference>
<dbReference type="PROSITE" id="PS51371">
    <property type="entry name" value="CBS"/>
    <property type="match status" value="4"/>
</dbReference>
<keyword evidence="1" id="KW-0677">Repeat</keyword>
<dbReference type="OrthoDB" id="418595at2759"/>
<feature type="transmembrane region" description="Helical" evidence="4">
    <location>
        <begin position="582"/>
        <end position="599"/>
    </location>
</feature>
<evidence type="ECO:0000256" key="2">
    <source>
        <dbReference type="PROSITE-ProRule" id="PRU00703"/>
    </source>
</evidence>